<evidence type="ECO:0000313" key="7">
    <source>
        <dbReference type="EMBL" id="MBO1902923.1"/>
    </source>
</evidence>
<evidence type="ECO:0000256" key="2">
    <source>
        <dbReference type="ARBA" id="ARBA00022448"/>
    </source>
</evidence>
<evidence type="ECO:0000256" key="3">
    <source>
        <dbReference type="ARBA" id="ARBA00022741"/>
    </source>
</evidence>
<dbReference type="SMART" id="SM00382">
    <property type="entry name" value="AAA"/>
    <property type="match status" value="2"/>
</dbReference>
<keyword evidence="2" id="KW-0813">Transport</keyword>
<dbReference type="SUPFAM" id="SSF52540">
    <property type="entry name" value="P-loop containing nucleoside triphosphate hydrolases"/>
    <property type="match status" value="2"/>
</dbReference>
<dbReference type="RefSeq" id="WP_208098674.1">
    <property type="nucleotide sequence ID" value="NZ_JAGDYM010000015.1"/>
</dbReference>
<keyword evidence="8" id="KW-1185">Reference proteome</keyword>
<dbReference type="GO" id="GO:0005524">
    <property type="term" value="F:ATP binding"/>
    <property type="evidence" value="ECO:0007669"/>
    <property type="project" value="UniProtKB-KW"/>
</dbReference>
<dbReference type="InterPro" id="IPR003439">
    <property type="entry name" value="ABC_transporter-like_ATP-bd"/>
</dbReference>
<dbReference type="PANTHER" id="PTHR43776">
    <property type="entry name" value="TRANSPORT ATP-BINDING PROTEIN"/>
    <property type="match status" value="1"/>
</dbReference>
<evidence type="ECO:0000256" key="5">
    <source>
        <dbReference type="SAM" id="MobiDB-lite"/>
    </source>
</evidence>
<dbReference type="PANTHER" id="PTHR43776:SF7">
    <property type="entry name" value="D,D-DIPEPTIDE TRANSPORT ATP-BINDING PROTEIN DDPF-RELATED"/>
    <property type="match status" value="1"/>
</dbReference>
<comment type="caution">
    <text evidence="7">The sequence shown here is derived from an EMBL/GenBank/DDBJ whole genome shotgun (WGS) entry which is preliminary data.</text>
</comment>
<dbReference type="Pfam" id="PF00005">
    <property type="entry name" value="ABC_tran"/>
    <property type="match status" value="2"/>
</dbReference>
<dbReference type="GO" id="GO:0016887">
    <property type="term" value="F:ATP hydrolysis activity"/>
    <property type="evidence" value="ECO:0007669"/>
    <property type="project" value="InterPro"/>
</dbReference>
<dbReference type="EMBL" id="JAGDYM010000015">
    <property type="protein sequence ID" value="MBO1902923.1"/>
    <property type="molecule type" value="Genomic_DNA"/>
</dbReference>
<dbReference type="AlphaFoldDB" id="A0A939SD19"/>
<reference evidence="7" key="1">
    <citation type="submission" date="2021-03" db="EMBL/GenBank/DDBJ databases">
        <title>Leucobacter chromiisoli sp. nov., isolated from chromium-containing soil of chemical plant.</title>
        <authorList>
            <person name="Xu Z."/>
        </authorList>
    </citation>
    <scope>NUCLEOTIDE SEQUENCE</scope>
    <source>
        <strain evidence="7">S27</strain>
    </source>
</reference>
<dbReference type="InterPro" id="IPR003593">
    <property type="entry name" value="AAA+_ATPase"/>
</dbReference>
<dbReference type="CDD" id="cd03257">
    <property type="entry name" value="ABC_NikE_OppD_transporters"/>
    <property type="match status" value="2"/>
</dbReference>
<evidence type="ECO:0000259" key="6">
    <source>
        <dbReference type="PROSITE" id="PS50893"/>
    </source>
</evidence>
<name>A0A939SD19_9MICO</name>
<dbReference type="InterPro" id="IPR050319">
    <property type="entry name" value="ABC_transp_ATP-bind"/>
</dbReference>
<dbReference type="Proteomes" id="UP000664382">
    <property type="component" value="Unassembled WGS sequence"/>
</dbReference>
<evidence type="ECO:0000256" key="4">
    <source>
        <dbReference type="ARBA" id="ARBA00022840"/>
    </source>
</evidence>
<dbReference type="InterPro" id="IPR017871">
    <property type="entry name" value="ABC_transporter-like_CS"/>
</dbReference>
<feature type="domain" description="ABC transporter" evidence="6">
    <location>
        <begin position="10"/>
        <end position="263"/>
    </location>
</feature>
<keyword evidence="3" id="KW-0547">Nucleotide-binding</keyword>
<comment type="similarity">
    <text evidence="1">Belongs to the ABC transporter superfamily.</text>
</comment>
<feature type="domain" description="ABC transporter" evidence="6">
    <location>
        <begin position="309"/>
        <end position="531"/>
    </location>
</feature>
<dbReference type="GO" id="GO:0055085">
    <property type="term" value="P:transmembrane transport"/>
    <property type="evidence" value="ECO:0007669"/>
    <property type="project" value="UniProtKB-ARBA"/>
</dbReference>
<accession>A0A939SD19</accession>
<evidence type="ECO:0000313" key="8">
    <source>
        <dbReference type="Proteomes" id="UP000664382"/>
    </source>
</evidence>
<organism evidence="7 8">
    <name type="scientific">Leucobacter weissii</name>
    <dbReference type="NCBI Taxonomy" id="1983706"/>
    <lineage>
        <taxon>Bacteria</taxon>
        <taxon>Bacillati</taxon>
        <taxon>Actinomycetota</taxon>
        <taxon>Actinomycetes</taxon>
        <taxon>Micrococcales</taxon>
        <taxon>Microbacteriaceae</taxon>
        <taxon>Leucobacter</taxon>
    </lineage>
</organism>
<evidence type="ECO:0000256" key="1">
    <source>
        <dbReference type="ARBA" id="ARBA00005417"/>
    </source>
</evidence>
<dbReference type="Gene3D" id="3.40.50.300">
    <property type="entry name" value="P-loop containing nucleotide triphosphate hydrolases"/>
    <property type="match status" value="2"/>
</dbReference>
<proteinExistence type="inferred from homology"/>
<sequence length="532" mass="55991">MSPGSARPLARVRELIIRFPGQSSPAVAGVSLEVCAGECVALVGESGSGKSLTSRALLGLLPPAARASAAELAVVSPTSPAVAPVPPARARAWNAVRGAHAALIPQDALGGLDPLRRVEHEVGDALRLHRLASGQERRSRVVAALGAAGMAEPDRHLRQRSDQLSGGLRQRALVASALIADPELIVADEPTTALDADHRGRVLAELRRRADAGAGVLLITHDLAGVRGIADRVLVMRHGRVIEEGPARKVLAAPGHPFTRELLAADPSGVPRGVPLLEKRGGDSPSLPPGASEEPLRPSPPERGAVPRLDLSAVSVAFGARRVLDGASLEVRPGETVGLIGESGSGKTTLLRIALGLQSPADGTVRIDGVDRSAADARTRRELRRRISSVPQDPLDSFPRGATGARILVDALRAAGVPRAARRERAEALAGEVDLKTALLPRPAATLSGGQRQRLAIARAIARDPEILLLDEPVSALDATVQARVLDLLDRIQRRRGTAYLLVSHDRDVIAHMSDRVLRLRDGGIEPEDRVN</sequence>
<protein>
    <submittedName>
        <fullName evidence="7">ABC transporter ATP-binding protein</fullName>
    </submittedName>
</protein>
<dbReference type="PROSITE" id="PS50893">
    <property type="entry name" value="ABC_TRANSPORTER_2"/>
    <property type="match status" value="2"/>
</dbReference>
<dbReference type="PROSITE" id="PS00211">
    <property type="entry name" value="ABC_TRANSPORTER_1"/>
    <property type="match status" value="1"/>
</dbReference>
<feature type="region of interest" description="Disordered" evidence="5">
    <location>
        <begin position="262"/>
        <end position="307"/>
    </location>
</feature>
<gene>
    <name evidence="7" type="ORF">J4H92_13310</name>
</gene>
<dbReference type="InterPro" id="IPR027417">
    <property type="entry name" value="P-loop_NTPase"/>
</dbReference>
<keyword evidence="4 7" id="KW-0067">ATP-binding</keyword>